<dbReference type="PRINTS" id="PR00133">
    <property type="entry name" value="GLHYDRLASE3"/>
</dbReference>
<evidence type="ECO:0000313" key="5">
    <source>
        <dbReference type="Proteomes" id="UP000199671"/>
    </source>
</evidence>
<reference evidence="4 5" key="1">
    <citation type="submission" date="2016-10" db="EMBL/GenBank/DDBJ databases">
        <authorList>
            <person name="de Groot N.N."/>
        </authorList>
    </citation>
    <scope>NUCLEOTIDE SEQUENCE [LARGE SCALE GENOMIC DNA]</scope>
    <source>
        <strain evidence="4 5">KPR-7B</strain>
    </source>
</reference>
<organism evidence="4 5">
    <name type="scientific">Actinomyces ruminicola</name>
    <dbReference type="NCBI Taxonomy" id="332524"/>
    <lineage>
        <taxon>Bacteria</taxon>
        <taxon>Bacillati</taxon>
        <taxon>Actinomycetota</taxon>
        <taxon>Actinomycetes</taxon>
        <taxon>Actinomycetales</taxon>
        <taxon>Actinomycetaceae</taxon>
        <taxon>Actinomyces</taxon>
    </lineage>
</organism>
<evidence type="ECO:0000256" key="1">
    <source>
        <dbReference type="ARBA" id="ARBA00005336"/>
    </source>
</evidence>
<dbReference type="Gene3D" id="3.20.20.300">
    <property type="entry name" value="Glycoside hydrolase, family 3, N-terminal domain"/>
    <property type="match status" value="1"/>
</dbReference>
<dbReference type="InterPro" id="IPR036881">
    <property type="entry name" value="Glyco_hydro_3_C_sf"/>
</dbReference>
<dbReference type="Proteomes" id="UP000199671">
    <property type="component" value="Unassembled WGS sequence"/>
</dbReference>
<dbReference type="AlphaFoldDB" id="A0A1G9XUJ7"/>
<accession>A0A1G9XUJ7</accession>
<evidence type="ECO:0000256" key="2">
    <source>
        <dbReference type="ARBA" id="ARBA00022801"/>
    </source>
</evidence>
<dbReference type="OrthoDB" id="3187562at2"/>
<evidence type="ECO:0000259" key="3">
    <source>
        <dbReference type="SMART" id="SM01217"/>
    </source>
</evidence>
<comment type="similarity">
    <text evidence="1">Belongs to the glycosyl hydrolase 3 family.</text>
</comment>
<dbReference type="InterPro" id="IPR050288">
    <property type="entry name" value="Cellulose_deg_GH3"/>
</dbReference>
<sequence>MTANTTNEVAQGFTSAAADADRSYDPRLAELARRAAAAGAVLLTNDGVLPLSPAEPVAVFGRVQIDWFAVGYGSGGDVNAVYTTNLLGSLVEQGVNVDAELASVYRQWCASQEPPAEEWGNWPRFYPEMEVSEDLVAAAASRARAAVVVVGRAAGEDRENVLEPGGYYLTDTERTLLERVTDHFESTVVIVNSGNVMDLSWAEELGVSALLLAWPGGMEGGRAVADVLIGAAEPGGRLTDTIARAYADYPSAANFGGKEFNNYTEDVFVGYRYFETFAPERVLFPFGHGLGYTSFDLAGARLDDAAPSPDADVVVRVRVRNTGPRPGSTVIQLYRGAPADAALPHPARELVAFTRTDVIAPGDSQELELSFPWDRLTSFDDSGRTGHAHAWVVEAGAYPIYVGTSVRQTIDAGAVVVDTLAVTEQLEQALAPSPEAPFDRMTVNYGGDGRARIGWESVPTSAIDLRARILARLPEAITPTGDVGIRFGDVVAGRATLEAFVAQLDVEDLAQLAYGDVEMNSPLGAAGNAGAFGGLTEHLRALGIPPVITTDGPSGIRVSAYASLLPCGTALASTWDEALLEELAALHGQEMLRKGSDVLLAPGMNIHRDPLCGRNFEYYSEDPLLTGLAAAAVVRGIQSQGVSACPKHFACNNQETNRIYNDSRVSARALREIYLRGFRICVQEAGPLNIMTSYNKVNGQWAHYNYDLVTTILRGEWGYRGNVITDWWMRYAPDPLFPRLKDSATRVRAGVDVLMPGGVTWSSKRADGHDDAVLAGYSEDDASGEHLTLGELQRTALHVLRMAATTPAARAAADA</sequence>
<dbReference type="Pfam" id="PF01915">
    <property type="entry name" value="Glyco_hydro_3_C"/>
    <property type="match status" value="1"/>
</dbReference>
<dbReference type="InterPro" id="IPR002772">
    <property type="entry name" value="Glyco_hydro_3_C"/>
</dbReference>
<keyword evidence="2" id="KW-0378">Hydrolase</keyword>
<dbReference type="GO" id="GO:0004553">
    <property type="term" value="F:hydrolase activity, hydrolyzing O-glycosyl compounds"/>
    <property type="evidence" value="ECO:0007669"/>
    <property type="project" value="InterPro"/>
</dbReference>
<dbReference type="PANTHER" id="PTHR42715">
    <property type="entry name" value="BETA-GLUCOSIDASE"/>
    <property type="match status" value="1"/>
</dbReference>
<dbReference type="InterPro" id="IPR036962">
    <property type="entry name" value="Glyco_hydro_3_N_sf"/>
</dbReference>
<dbReference type="SMART" id="SM01217">
    <property type="entry name" value="Fn3_like"/>
    <property type="match status" value="1"/>
</dbReference>
<dbReference type="InterPro" id="IPR017853">
    <property type="entry name" value="GH"/>
</dbReference>
<dbReference type="RefSeq" id="WP_092611344.1">
    <property type="nucleotide sequence ID" value="NZ_FNHU01000010.1"/>
</dbReference>
<dbReference type="InterPro" id="IPR001764">
    <property type="entry name" value="Glyco_hydro_3_N"/>
</dbReference>
<dbReference type="GO" id="GO:0005975">
    <property type="term" value="P:carbohydrate metabolic process"/>
    <property type="evidence" value="ECO:0007669"/>
    <property type="project" value="InterPro"/>
</dbReference>
<dbReference type="Gene3D" id="2.60.40.10">
    <property type="entry name" value="Immunoglobulins"/>
    <property type="match status" value="1"/>
</dbReference>
<dbReference type="Gene3D" id="3.40.50.1700">
    <property type="entry name" value="Glycoside hydrolase family 3 C-terminal domain"/>
    <property type="match status" value="1"/>
</dbReference>
<proteinExistence type="inferred from homology"/>
<protein>
    <submittedName>
        <fullName evidence="4">Beta-glucosidase</fullName>
    </submittedName>
</protein>
<dbReference type="InterPro" id="IPR026891">
    <property type="entry name" value="Fn3-like"/>
</dbReference>
<name>A0A1G9XUJ7_9ACTO</name>
<dbReference type="InterPro" id="IPR013783">
    <property type="entry name" value="Ig-like_fold"/>
</dbReference>
<feature type="domain" description="Fibronectin type III-like" evidence="3">
    <location>
        <begin position="329"/>
        <end position="406"/>
    </location>
</feature>
<evidence type="ECO:0000313" key="4">
    <source>
        <dbReference type="EMBL" id="SDN00478.1"/>
    </source>
</evidence>
<dbReference type="Pfam" id="PF14310">
    <property type="entry name" value="Fn3-like"/>
    <property type="match status" value="1"/>
</dbReference>
<dbReference type="EMBL" id="FNHU01000010">
    <property type="protein sequence ID" value="SDN00478.1"/>
    <property type="molecule type" value="Genomic_DNA"/>
</dbReference>
<dbReference type="SUPFAM" id="SSF51445">
    <property type="entry name" value="(Trans)glycosidases"/>
    <property type="match status" value="1"/>
</dbReference>
<dbReference type="PANTHER" id="PTHR42715:SF10">
    <property type="entry name" value="BETA-GLUCOSIDASE"/>
    <property type="match status" value="1"/>
</dbReference>
<gene>
    <name evidence="4" type="ORF">SAMN04487766_11093</name>
</gene>
<dbReference type="Pfam" id="PF00933">
    <property type="entry name" value="Glyco_hydro_3"/>
    <property type="match status" value="1"/>
</dbReference>
<dbReference type="SUPFAM" id="SSF52279">
    <property type="entry name" value="Beta-D-glucan exohydrolase, C-terminal domain"/>
    <property type="match status" value="1"/>
</dbReference>